<keyword evidence="4" id="KW-0410">Iron transport</keyword>
<evidence type="ECO:0000256" key="12">
    <source>
        <dbReference type="RuleBase" id="RU003357"/>
    </source>
</evidence>
<accession>A0EJK9</accession>
<dbReference type="InterPro" id="IPR039426">
    <property type="entry name" value="TonB-dep_rcpt-like"/>
</dbReference>
<evidence type="ECO:0000256" key="7">
    <source>
        <dbReference type="ARBA" id="ARBA00023065"/>
    </source>
</evidence>
<feature type="domain" description="TonB-dependent receptor plug" evidence="15">
    <location>
        <begin position="57"/>
        <end position="155"/>
    </location>
</feature>
<dbReference type="PANTHER" id="PTHR32552">
    <property type="entry name" value="FERRICHROME IRON RECEPTOR-RELATED"/>
    <property type="match status" value="1"/>
</dbReference>
<evidence type="ECO:0000256" key="6">
    <source>
        <dbReference type="ARBA" id="ARBA00023004"/>
    </source>
</evidence>
<keyword evidence="13" id="KW-0732">Signal</keyword>
<comment type="similarity">
    <text evidence="11 12">Belongs to the TonB-dependent receptor family.</text>
</comment>
<evidence type="ECO:0000259" key="14">
    <source>
        <dbReference type="Pfam" id="PF00593"/>
    </source>
</evidence>
<keyword evidence="6" id="KW-0408">Iron</keyword>
<proteinExistence type="inferred from homology"/>
<dbReference type="InterPro" id="IPR012910">
    <property type="entry name" value="Plug_dom"/>
</dbReference>
<evidence type="ECO:0000256" key="1">
    <source>
        <dbReference type="ARBA" id="ARBA00004571"/>
    </source>
</evidence>
<evidence type="ECO:0000313" key="16">
    <source>
        <dbReference type="EMBL" id="ABB79945.1"/>
    </source>
</evidence>
<keyword evidence="10 11" id="KW-0998">Cell outer membrane</keyword>
<comment type="subcellular location">
    <subcellularLocation>
        <location evidence="1 11">Cell outer membrane</location>
        <topology evidence="1 11">Multi-pass membrane protein</topology>
    </subcellularLocation>
</comment>
<dbReference type="AlphaFoldDB" id="A0EJK9"/>
<evidence type="ECO:0000256" key="13">
    <source>
        <dbReference type="SAM" id="SignalP"/>
    </source>
</evidence>
<evidence type="ECO:0000256" key="3">
    <source>
        <dbReference type="ARBA" id="ARBA00022452"/>
    </source>
</evidence>
<dbReference type="PANTHER" id="PTHR32552:SF81">
    <property type="entry name" value="TONB-DEPENDENT OUTER MEMBRANE RECEPTOR"/>
    <property type="match status" value="1"/>
</dbReference>
<name>A0EJK9_9BACT</name>
<keyword evidence="5 11" id="KW-0812">Transmembrane</keyword>
<feature type="domain" description="TonB-dependent receptor-like beta-barrel" evidence="14">
    <location>
        <begin position="288"/>
        <end position="748"/>
    </location>
</feature>
<dbReference type="Gene3D" id="2.40.170.20">
    <property type="entry name" value="TonB-dependent receptor, beta-barrel domain"/>
    <property type="match status" value="1"/>
</dbReference>
<sequence>MRVNSFLRRCTCAVVSTMMAPLALAQQDVNLAESQTSSQMVLEEVIVTAQKREQNLQYIPVSVLVLSNERLQNADINTIEELQTYVPNLMVTDTLLGPKLHIRGIGSAVNQGFEQSVGMYIDGIYRGRAQQSRMAMIDVERVEVLRGPQSILLQKQHCRGTEYFHGHANRNFEAGITGLYSPDFEQKEVTAYISGPLSETFSGRLTAHARDMDGYMENLTLDKDEPNRKERLVRGILDWHPNDDLDITLKVEAGRYDTIGEQMEIINDRAAEAGPFTGLNYAQILQLFGQDPSVANNFQDFKRASNGDDFSNDTEEFVLTLNYRNWGDLLLTSITGYTAYDMVEICDCDNTGGHVFSADFREDFQQFSQELRLTSPGGAKIDWMAGLYYQSSDLDFFDAVRLPANSILVPLIAGIAGPAAGALMANTSAPRFFDQDTDLISVFGQVSWNINDRWFITGGARISREQKDASRILEIADIHGGPLPPATAPITESLYAAVFNITPHSLKGDRDKTRFMPSLDIQYDVNDNAMVYFSTSMGVKSGGFDVRSNNAPDNGGSFEFDDEDAVSFELGSKLSFSDGVAELNIALFYMDFSDLQVSAFDGVLGFTVGNAAKAVTQGLELDGRWLVTDHLLLSGSFAYTDFEYKEFFGQCYFGQVPDAPDGVNCDYRGETNTLTPEYSGIVSAQYKSPLGNTLRWGWSIDALFSADYLTSSNQDPLQVQSSYTKFNARLSLAGQSGRWEVALVGKNLTDETIMTLSGDVPLAGATFGTPGFSAFYEQPRSIALQVTARY</sequence>
<dbReference type="GO" id="GO:0009279">
    <property type="term" value="C:cell outer membrane"/>
    <property type="evidence" value="ECO:0007669"/>
    <property type="project" value="UniProtKB-SubCell"/>
</dbReference>
<dbReference type="SUPFAM" id="SSF56935">
    <property type="entry name" value="Porins"/>
    <property type="match status" value="1"/>
</dbReference>
<keyword evidence="2 11" id="KW-0813">Transport</keyword>
<dbReference type="GO" id="GO:0006826">
    <property type="term" value="P:iron ion transport"/>
    <property type="evidence" value="ECO:0007669"/>
    <property type="project" value="UniProtKB-KW"/>
</dbReference>
<keyword evidence="9 11" id="KW-0472">Membrane</keyword>
<dbReference type="Pfam" id="PF00593">
    <property type="entry name" value="TonB_dep_Rec_b-barrel"/>
    <property type="match status" value="1"/>
</dbReference>
<dbReference type="InterPro" id="IPR036942">
    <property type="entry name" value="Beta-barrel_TonB_sf"/>
</dbReference>
<protein>
    <submittedName>
        <fullName evidence="16">Outer membrane receptor protein</fullName>
    </submittedName>
</protein>
<reference evidence="16" key="1">
    <citation type="journal article" date="2009" name="Appl. Microbiol. Biotechnol.">
        <title>Cloning and characterization of a new cold-active lipase from a deep-sea sediment metagenome.</title>
        <authorList>
            <person name="Jeon J.H."/>
            <person name="Kim J.T."/>
            <person name="Kim Y.J."/>
            <person name="Kim H.K."/>
            <person name="Lee H.S."/>
            <person name="Kang S.G."/>
            <person name="Kim S.J."/>
            <person name="Lee J.H."/>
        </authorList>
    </citation>
    <scope>NUCLEOTIDE SEQUENCE</scope>
</reference>
<feature type="chain" id="PRO_5002624432" evidence="13">
    <location>
        <begin position="26"/>
        <end position="790"/>
    </location>
</feature>
<evidence type="ECO:0000259" key="15">
    <source>
        <dbReference type="Pfam" id="PF07715"/>
    </source>
</evidence>
<evidence type="ECO:0000256" key="5">
    <source>
        <dbReference type="ARBA" id="ARBA00022692"/>
    </source>
</evidence>
<evidence type="ECO:0000256" key="2">
    <source>
        <dbReference type="ARBA" id="ARBA00022448"/>
    </source>
</evidence>
<evidence type="ECO:0000256" key="11">
    <source>
        <dbReference type="PROSITE-ProRule" id="PRU01360"/>
    </source>
</evidence>
<dbReference type="PROSITE" id="PS52016">
    <property type="entry name" value="TONB_DEPENDENT_REC_3"/>
    <property type="match status" value="1"/>
</dbReference>
<dbReference type="InterPro" id="IPR000531">
    <property type="entry name" value="Beta-barrel_TonB"/>
</dbReference>
<keyword evidence="8 12" id="KW-0798">TonB box</keyword>
<keyword evidence="3 11" id="KW-1134">Transmembrane beta strand</keyword>
<keyword evidence="7" id="KW-0406">Ion transport</keyword>
<feature type="signal peptide" evidence="13">
    <location>
        <begin position="1"/>
        <end position="25"/>
    </location>
</feature>
<dbReference type="Pfam" id="PF07715">
    <property type="entry name" value="Plug"/>
    <property type="match status" value="1"/>
</dbReference>
<keyword evidence="16" id="KW-0675">Receptor</keyword>
<evidence type="ECO:0000256" key="8">
    <source>
        <dbReference type="ARBA" id="ARBA00023077"/>
    </source>
</evidence>
<evidence type="ECO:0000256" key="9">
    <source>
        <dbReference type="ARBA" id="ARBA00023136"/>
    </source>
</evidence>
<organism evidence="16">
    <name type="scientific">uncultured bacterium pES01019D12</name>
    <dbReference type="NCBI Taxonomy" id="355333"/>
    <lineage>
        <taxon>Bacteria</taxon>
        <taxon>environmental samples</taxon>
    </lineage>
</organism>
<dbReference type="EMBL" id="DQ229155">
    <property type="protein sequence ID" value="ABB79945.1"/>
    <property type="molecule type" value="Genomic_DNA"/>
</dbReference>
<evidence type="ECO:0000256" key="4">
    <source>
        <dbReference type="ARBA" id="ARBA00022496"/>
    </source>
</evidence>
<evidence type="ECO:0000256" key="10">
    <source>
        <dbReference type="ARBA" id="ARBA00023237"/>
    </source>
</evidence>